<proteinExistence type="predicted"/>
<dbReference type="EMBL" id="CABVHG010000003">
    <property type="protein sequence ID" value="VVM47946.1"/>
    <property type="molecule type" value="Genomic_DNA"/>
</dbReference>
<dbReference type="AlphaFoldDB" id="A0A5E6PW61"/>
<sequence length="61" mass="7117">MPLPVSGYIFPRVVIRDVKTLFPQRIIGLVQCFEKNCFSGLIHADQYSYFGINGHRLWFID</sequence>
<gene>
    <name evidence="1" type="ORF">PS652_00628</name>
</gene>
<organism evidence="1">
    <name type="scientific">Pseudomonas fluorescens</name>
    <dbReference type="NCBI Taxonomy" id="294"/>
    <lineage>
        <taxon>Bacteria</taxon>
        <taxon>Pseudomonadati</taxon>
        <taxon>Pseudomonadota</taxon>
        <taxon>Gammaproteobacteria</taxon>
        <taxon>Pseudomonadales</taxon>
        <taxon>Pseudomonadaceae</taxon>
        <taxon>Pseudomonas</taxon>
    </lineage>
</organism>
<accession>A0A5E6PW61</accession>
<protein>
    <submittedName>
        <fullName evidence="1">Uncharacterized protein</fullName>
    </submittedName>
</protein>
<name>A0A5E6PW61_PSEFL</name>
<evidence type="ECO:0000313" key="1">
    <source>
        <dbReference type="EMBL" id="VVM47946.1"/>
    </source>
</evidence>
<reference evidence="1" key="1">
    <citation type="submission" date="2019-09" db="EMBL/GenBank/DDBJ databases">
        <authorList>
            <person name="Chandra G."/>
            <person name="Truman W A."/>
        </authorList>
    </citation>
    <scope>NUCLEOTIDE SEQUENCE [LARGE SCALE GENOMIC DNA]</scope>
    <source>
        <strain evidence="1">PS652</strain>
    </source>
</reference>